<protein>
    <submittedName>
        <fullName evidence="1">Uncharacterized protein</fullName>
    </submittedName>
</protein>
<evidence type="ECO:0000313" key="2">
    <source>
        <dbReference type="Proteomes" id="UP000326565"/>
    </source>
</evidence>
<dbReference type="Proteomes" id="UP000326565">
    <property type="component" value="Unassembled WGS sequence"/>
</dbReference>
<gene>
    <name evidence="1" type="ORF">BDV29DRAFT_196301</name>
</gene>
<dbReference type="OrthoDB" id="10392831at2759"/>
<sequence>MDTISCILMSSMFNKNAYSLAPGVLLVLLDPMVFTNGDLEERIAAILTEASRHLKKVPWIISFPRKTSNGNLASCMPSGVMFSAFVKALTSLRESIARRMFLEDGGSKASRRVGSTSPSLQILTRRTKSCRDRRSISGVCCSASYGIFTYQFVMSVLGEQMKTDPILNTAGSSPSLLRISSRDKGLH</sequence>
<proteinExistence type="predicted"/>
<evidence type="ECO:0000313" key="1">
    <source>
        <dbReference type="EMBL" id="KAB8067610.1"/>
    </source>
</evidence>
<dbReference type="AlphaFoldDB" id="A0A5N5WK77"/>
<organism evidence="1 2">
    <name type="scientific">Aspergillus leporis</name>
    <dbReference type="NCBI Taxonomy" id="41062"/>
    <lineage>
        <taxon>Eukaryota</taxon>
        <taxon>Fungi</taxon>
        <taxon>Dikarya</taxon>
        <taxon>Ascomycota</taxon>
        <taxon>Pezizomycotina</taxon>
        <taxon>Eurotiomycetes</taxon>
        <taxon>Eurotiomycetidae</taxon>
        <taxon>Eurotiales</taxon>
        <taxon>Aspergillaceae</taxon>
        <taxon>Aspergillus</taxon>
        <taxon>Aspergillus subgen. Circumdati</taxon>
    </lineage>
</organism>
<keyword evidence="2" id="KW-1185">Reference proteome</keyword>
<dbReference type="EMBL" id="ML732464">
    <property type="protein sequence ID" value="KAB8067610.1"/>
    <property type="molecule type" value="Genomic_DNA"/>
</dbReference>
<name>A0A5N5WK77_9EURO</name>
<accession>A0A5N5WK77</accession>
<reference evidence="1 2" key="1">
    <citation type="submission" date="2019-04" db="EMBL/GenBank/DDBJ databases">
        <title>Friends and foes A comparative genomics study of 23 Aspergillus species from section Flavi.</title>
        <authorList>
            <consortium name="DOE Joint Genome Institute"/>
            <person name="Kjaerbolling I."/>
            <person name="Vesth T."/>
            <person name="Frisvad J.C."/>
            <person name="Nybo J.L."/>
            <person name="Theobald S."/>
            <person name="Kildgaard S."/>
            <person name="Isbrandt T."/>
            <person name="Kuo A."/>
            <person name="Sato A."/>
            <person name="Lyhne E.K."/>
            <person name="Kogle M.E."/>
            <person name="Wiebenga A."/>
            <person name="Kun R.S."/>
            <person name="Lubbers R.J."/>
            <person name="Makela M.R."/>
            <person name="Barry K."/>
            <person name="Chovatia M."/>
            <person name="Clum A."/>
            <person name="Daum C."/>
            <person name="Haridas S."/>
            <person name="He G."/>
            <person name="LaButti K."/>
            <person name="Lipzen A."/>
            <person name="Mondo S."/>
            <person name="Riley R."/>
            <person name="Salamov A."/>
            <person name="Simmons B.A."/>
            <person name="Magnuson J.K."/>
            <person name="Henrissat B."/>
            <person name="Mortensen U.H."/>
            <person name="Larsen T.O."/>
            <person name="Devries R.P."/>
            <person name="Grigoriev I.V."/>
            <person name="Machida M."/>
            <person name="Baker S.E."/>
            <person name="Andersen M.R."/>
        </authorList>
    </citation>
    <scope>NUCLEOTIDE SEQUENCE [LARGE SCALE GENOMIC DNA]</scope>
    <source>
        <strain evidence="1 2">CBS 151.66</strain>
    </source>
</reference>